<dbReference type="InterPro" id="IPR036709">
    <property type="entry name" value="Autotransporte_beta_dom_sf"/>
</dbReference>
<dbReference type="SMART" id="SM00869">
    <property type="entry name" value="Autotransporter"/>
    <property type="match status" value="1"/>
</dbReference>
<dbReference type="Proteomes" id="UP000092643">
    <property type="component" value="Unassembled WGS sequence"/>
</dbReference>
<evidence type="ECO:0000313" key="3">
    <source>
        <dbReference type="Proteomes" id="UP000092643"/>
    </source>
</evidence>
<dbReference type="InterPro" id="IPR012332">
    <property type="entry name" value="Autotransporter_pectin_lyase_C"/>
</dbReference>
<dbReference type="OrthoDB" id="5360469at2"/>
<dbReference type="InterPro" id="IPR011050">
    <property type="entry name" value="Pectin_lyase_fold/virulence"/>
</dbReference>
<proteinExistence type="predicted"/>
<name>A0A1A7NZN2_9PAST</name>
<dbReference type="EMBL" id="JTJO01000092">
    <property type="protein sequence ID" value="OBW94449.1"/>
    <property type="molecule type" value="Genomic_DNA"/>
</dbReference>
<dbReference type="RefSeq" id="WP_065232757.1">
    <property type="nucleotide sequence ID" value="NZ_JTJO01000092.1"/>
</dbReference>
<protein>
    <recommendedName>
        <fullName evidence="1">Autotransporter domain-containing protein</fullName>
    </recommendedName>
</protein>
<sequence>MLIATTNINDGAVTVGDKGTLDSDILNVGDGTDGTGTATLTNAGTVASDIINVNKDGNLTNTGTLTADTALNVDGGNVALDDGTITTPETNINAGTVDVGADGTLDAGKLTVGDNNGDSSTASLNADGTVKATDLVANKDGNIKVNDGGEVTAADSATVNGGTVDIAQGGTLNSGDNGQNDFVVNSGNVNVDGTLNAKNITSDPAKEESADDAKINIGSTGTLNLKPTSDQPLFAGLDTSKGDAINVDGKLNVDVADGNTATQANTAGITGTGTLNKEGNGGLVLTAPTNTLGTVNANDGALTVDNGSKLNANTLNVGDSDDKPATVNVNGEAAATDVNIAKDGTLNVGDASDSPAGKLAATNPISMNGGTLNVNPNATLTAPNIISPDVDDNEASTVNVAKDATLNLNPTEGAKLFDGFNSAPGGKDAINVNGTLNLDVASGTVTQPVSAPISGTGTFNKEGDGTFDVKANNPFAGNVNVNDGSLHISDGGKLGNASVNVKPTATLSVDKNGTTLGALNLDGKLSVIATPEGYTKINVVGNADTSKGTLFVDIAGSNEHDLADGKFHGFITANSFKKSDGTDIDKNKPFSRYSDNSALFDFIPTIAADGKTIDLTPISSQMKLVDIVQLFNLTRAFDAAKALDTNFTHSPASELSRLFYTIRDDKQAANALLESLPTLAGASSQVVADTSRHLANLAKIYDRCEDNVQQGDKHIWARTFGSWETQDQYRGATGYRGESYGFAAGVEKCHQQTRLGVMMGYAYDHVHSRESVSDQRLRADTIQAGIYGNTPISSIADLDFRAGIGYSDVGTERNIKFANRTAQGNYGNKIGYAGVGVNFNAFSSEQAVIKPFIRLDYQVVRNNHYSERGAGVLNLNVDAGTNQSLVSQAGIDMKARLADKFSVNTRVGVGYDLVGELASTRAAFAGAPDVKFTTKGAQHGRVSGELGIEMNYHITPSATLSVGYDTSARKGYIEHTPNIMFRMAF</sequence>
<dbReference type="InterPro" id="IPR005546">
    <property type="entry name" value="Autotransporte_beta"/>
</dbReference>
<dbReference type="SUPFAM" id="SSF51126">
    <property type="entry name" value="Pectin lyase-like"/>
    <property type="match status" value="1"/>
</dbReference>
<dbReference type="AlphaFoldDB" id="A0A1A7NZN2"/>
<feature type="domain" description="Autotransporter" evidence="1">
    <location>
        <begin position="708"/>
        <end position="985"/>
    </location>
</feature>
<dbReference type="Gene3D" id="2.160.20.20">
    <property type="match status" value="1"/>
</dbReference>
<comment type="caution">
    <text evidence="2">The sequence shown here is derived from an EMBL/GenBank/DDBJ whole genome shotgun (WGS) entry which is preliminary data.</text>
</comment>
<organism evidence="2 3">
    <name type="scientific">Gallibacterium anatis</name>
    <dbReference type="NCBI Taxonomy" id="750"/>
    <lineage>
        <taxon>Bacteria</taxon>
        <taxon>Pseudomonadati</taxon>
        <taxon>Pseudomonadota</taxon>
        <taxon>Gammaproteobacteria</taxon>
        <taxon>Pasteurellales</taxon>
        <taxon>Pasteurellaceae</taxon>
        <taxon>Gallibacterium</taxon>
    </lineage>
</organism>
<dbReference type="Gene3D" id="2.40.128.130">
    <property type="entry name" value="Autotransporter beta-domain"/>
    <property type="match status" value="1"/>
</dbReference>
<evidence type="ECO:0000313" key="2">
    <source>
        <dbReference type="EMBL" id="OBW94449.1"/>
    </source>
</evidence>
<dbReference type="PROSITE" id="PS51208">
    <property type="entry name" value="AUTOTRANSPORTER"/>
    <property type="match status" value="1"/>
</dbReference>
<evidence type="ECO:0000259" key="1">
    <source>
        <dbReference type="PROSITE" id="PS51208"/>
    </source>
</evidence>
<accession>A0A1A7NZN2</accession>
<gene>
    <name evidence="2" type="ORF">QV03_11910</name>
</gene>
<dbReference type="SUPFAM" id="SSF103515">
    <property type="entry name" value="Autotransporter"/>
    <property type="match status" value="1"/>
</dbReference>
<dbReference type="Pfam" id="PF03797">
    <property type="entry name" value="Autotransporter"/>
    <property type="match status" value="1"/>
</dbReference>
<reference evidence="2 3" key="1">
    <citation type="submission" date="2014-11" db="EMBL/GenBank/DDBJ databases">
        <title>Pan-genome of Gallibacterium spp.</title>
        <authorList>
            <person name="Kudirkiene E."/>
            <person name="Bojesen A.M."/>
        </authorList>
    </citation>
    <scope>NUCLEOTIDE SEQUENCE [LARGE SCALE GENOMIC DNA]</scope>
    <source>
        <strain evidence="2 3">F 279</strain>
    </source>
</reference>